<feature type="region of interest" description="Disordered" evidence="1">
    <location>
        <begin position="189"/>
        <end position="227"/>
    </location>
</feature>
<dbReference type="HOGENOM" id="CLU_746314_0_0_1"/>
<dbReference type="GeneID" id="18817405"/>
<feature type="region of interest" description="Disordered" evidence="1">
    <location>
        <begin position="258"/>
        <end position="319"/>
    </location>
</feature>
<feature type="compositionally biased region" description="Basic residues" evidence="1">
    <location>
        <begin position="270"/>
        <end position="279"/>
    </location>
</feature>
<organism>
    <name type="scientific">Serpula lacrymans var. lacrymans (strain S7.9)</name>
    <name type="common">Dry rot fungus</name>
    <dbReference type="NCBI Taxonomy" id="578457"/>
    <lineage>
        <taxon>Eukaryota</taxon>
        <taxon>Fungi</taxon>
        <taxon>Dikarya</taxon>
        <taxon>Basidiomycota</taxon>
        <taxon>Agaricomycotina</taxon>
        <taxon>Agaricomycetes</taxon>
        <taxon>Agaricomycetidae</taxon>
        <taxon>Boletales</taxon>
        <taxon>Coniophorineae</taxon>
        <taxon>Serpulaceae</taxon>
        <taxon>Serpula</taxon>
    </lineage>
</organism>
<proteinExistence type="predicted"/>
<dbReference type="Proteomes" id="UP000008064">
    <property type="component" value="Unassembled WGS sequence"/>
</dbReference>
<name>F8NIB8_SERL9</name>
<dbReference type="OrthoDB" id="3226552at2759"/>
<dbReference type="AlphaFoldDB" id="F8NIB8"/>
<evidence type="ECO:0000256" key="1">
    <source>
        <dbReference type="SAM" id="MobiDB-lite"/>
    </source>
</evidence>
<evidence type="ECO:0000313" key="2">
    <source>
        <dbReference type="EMBL" id="EGO29264.1"/>
    </source>
</evidence>
<protein>
    <submittedName>
        <fullName evidence="2">Uncharacterized protein</fullName>
    </submittedName>
</protein>
<sequence>MDSPVSSVAPSASRSRRSKLSLSLDSISNLSTAATSVSSLDHRWSDVVPPKSALTFAAVWDPKDGMVTFSGARLLDAREDHDLDNGPPSLADLCDDERSQMLSMDPFGDVSSENTATLATFQDVFKSFLHRVPKNPRQFLRHRRSQTVASSTFNGLDVYTEDMPLAMNRRIASQYSRFDQIDGQRSFLPHSAFKDTDSDSESMSDGDFEEEEYSQGRNLKSRFSTTTTSTSNYIEVERFRDNSSFAFSAWTALDAPSLSIPECPTPPPSPRRRLKKRQPVHSPPTLPYLGTNEQRRHCRSNSSESSPPTSPPTSPCGSEKVKLTKFAQHIRNTSRYLSGRGPFDDEWVCIEITPTITQRIVVSPARAVPGH</sequence>
<feature type="compositionally biased region" description="Acidic residues" evidence="1">
    <location>
        <begin position="198"/>
        <end position="213"/>
    </location>
</feature>
<reference evidence="2" key="1">
    <citation type="submission" date="2011-04" db="EMBL/GenBank/DDBJ databases">
        <title>Evolution of plant cell wall degrading machinery underlies the functional diversity of forest fungi.</title>
        <authorList>
            <consortium name="US DOE Joint Genome Institute (JGI-PGF)"/>
            <person name="Eastwood D.C."/>
            <person name="Floudas D."/>
            <person name="Binder M."/>
            <person name="Majcherczyk A."/>
            <person name="Schneider P."/>
            <person name="Aerts A."/>
            <person name="Asiegbu F.O."/>
            <person name="Baker S.E."/>
            <person name="Barry K."/>
            <person name="Bendiksby M."/>
            <person name="Blumentritt M."/>
            <person name="Coutinho P.M."/>
            <person name="Cullen D."/>
            <person name="Cullen D."/>
            <person name="Gathman A."/>
            <person name="Goodell B."/>
            <person name="Henrissat B."/>
            <person name="Ihrmark K."/>
            <person name="Kauserud H."/>
            <person name="Kohler A."/>
            <person name="LaButti K."/>
            <person name="Lapidus A."/>
            <person name="Lavin J.L."/>
            <person name="Lee Y.-H."/>
            <person name="Lindquist E."/>
            <person name="Lilly W."/>
            <person name="Lucas S."/>
            <person name="Morin E."/>
            <person name="Murat C."/>
            <person name="Oguiza J.A."/>
            <person name="Park J."/>
            <person name="Pisabarro A.G."/>
            <person name="Riley R."/>
            <person name="Rosling A."/>
            <person name="Salamov A."/>
            <person name="Schmidt O."/>
            <person name="Schmutz J."/>
            <person name="Skrede I."/>
            <person name="Stenlid J."/>
            <person name="Wiebenga A."/>
            <person name="Xie X."/>
            <person name="Kues U."/>
            <person name="Hibbett D.S."/>
            <person name="Hoffmeister D."/>
            <person name="Hogberg N."/>
            <person name="Martin F."/>
            <person name="Grigoriev I.V."/>
            <person name="Watkinson S.C."/>
        </authorList>
    </citation>
    <scope>NUCLEOTIDE SEQUENCE</scope>
    <source>
        <strain evidence="2">S7.9</strain>
    </source>
</reference>
<gene>
    <name evidence="2" type="ORF">SERLADRAFT_456804</name>
</gene>
<dbReference type="RefSeq" id="XP_007313506.1">
    <property type="nucleotide sequence ID" value="XM_007313444.1"/>
</dbReference>
<dbReference type="EMBL" id="GL945429">
    <property type="protein sequence ID" value="EGO29264.1"/>
    <property type="molecule type" value="Genomic_DNA"/>
</dbReference>
<accession>F8NIB8</accession>
<dbReference type="KEGG" id="sla:SERLADRAFT_456804"/>